<evidence type="ECO:0000256" key="11">
    <source>
        <dbReference type="ARBA" id="ARBA00030547"/>
    </source>
</evidence>
<comment type="pathway">
    <text evidence="3 12 14">Amino-acid biosynthesis; L-histidine biosynthesis; L-histidine from 5-phospho-alpha-D-ribose 1-diphosphate: step 4/9.</text>
</comment>
<name>A0A0R1M4I0_9LACO</name>
<evidence type="ECO:0000256" key="1">
    <source>
        <dbReference type="ARBA" id="ARBA00000901"/>
    </source>
</evidence>
<dbReference type="STRING" id="1423731.FC81_GL000584"/>
<evidence type="ECO:0000256" key="12">
    <source>
        <dbReference type="HAMAP-Rule" id="MF_01014"/>
    </source>
</evidence>
<dbReference type="GO" id="GO:0003949">
    <property type="term" value="F:1-(5-phosphoribosyl)-5-[(5-phosphoribosylamino)methylideneamino]imidazole-4-carboxamide isomerase activity"/>
    <property type="evidence" value="ECO:0007669"/>
    <property type="project" value="UniProtKB-UniRule"/>
</dbReference>
<dbReference type="InterPro" id="IPR013785">
    <property type="entry name" value="Aldolase_TIM"/>
</dbReference>
<dbReference type="PANTHER" id="PTHR43090:SF2">
    <property type="entry name" value="1-(5-PHOSPHORIBOSYL)-5-[(5-PHOSPHORIBOSYLAMINO)METHYLIDENEAMINO] IMIDAZOLE-4-CARBOXAMIDE ISOMERASE"/>
    <property type="match status" value="1"/>
</dbReference>
<feature type="active site" description="Proton acceptor" evidence="12">
    <location>
        <position position="7"/>
    </location>
</feature>
<keyword evidence="9 12" id="KW-0368">Histidine biosynthesis</keyword>
<dbReference type="GO" id="GO:0000105">
    <property type="term" value="P:L-histidine biosynthetic process"/>
    <property type="evidence" value="ECO:0007669"/>
    <property type="project" value="UniProtKB-UniRule"/>
</dbReference>
<dbReference type="InterPro" id="IPR023016">
    <property type="entry name" value="HisA/PriA"/>
</dbReference>
<dbReference type="EMBL" id="AZEF01000010">
    <property type="protein sequence ID" value="KRL02697.1"/>
    <property type="molecule type" value="Genomic_DNA"/>
</dbReference>
<keyword evidence="10 12" id="KW-0413">Isomerase</keyword>
<gene>
    <name evidence="12" type="primary">hisA</name>
    <name evidence="15" type="ORF">FC81_GL000584</name>
</gene>
<dbReference type="GO" id="GO:0005737">
    <property type="term" value="C:cytoplasm"/>
    <property type="evidence" value="ECO:0007669"/>
    <property type="project" value="UniProtKB-SubCell"/>
</dbReference>
<evidence type="ECO:0000256" key="7">
    <source>
        <dbReference type="ARBA" id="ARBA00022490"/>
    </source>
</evidence>
<dbReference type="NCBIfam" id="TIGR00007">
    <property type="entry name" value="1-(5-phosphoribosyl)-5-[(5-phosphoribosylamino)methylideneamino]imidazole-4-carboxamide isomerase"/>
    <property type="match status" value="1"/>
</dbReference>
<evidence type="ECO:0000313" key="16">
    <source>
        <dbReference type="Proteomes" id="UP000051621"/>
    </source>
</evidence>
<organism evidence="15 16">
    <name type="scientific">Liquorilactobacillus capillatus DSM 19910</name>
    <dbReference type="NCBI Taxonomy" id="1423731"/>
    <lineage>
        <taxon>Bacteria</taxon>
        <taxon>Bacillati</taxon>
        <taxon>Bacillota</taxon>
        <taxon>Bacilli</taxon>
        <taxon>Lactobacillales</taxon>
        <taxon>Lactobacillaceae</taxon>
        <taxon>Liquorilactobacillus</taxon>
    </lineage>
</organism>
<dbReference type="PANTHER" id="PTHR43090">
    <property type="entry name" value="1-(5-PHOSPHORIBOSYL)-5-[(5-PHOSPHORIBOSYLAMINO)METHYLIDENEAMINO] IMIDAZOLE-4-CARBOXAMIDE ISOMERASE"/>
    <property type="match status" value="1"/>
</dbReference>
<dbReference type="RefSeq" id="WP_057742694.1">
    <property type="nucleotide sequence ID" value="NZ_AZEF01000010.1"/>
</dbReference>
<dbReference type="UniPathway" id="UPA00031">
    <property type="reaction ID" value="UER00009"/>
</dbReference>
<sequence>MIFPAIDLQGGKSVRLFQGDFTRKILINEDPVEQAQKINESGLSQLHLVDLDGAKAGKPQNLNVIKHIREKFEGLIELGGGIRNFEQLRSYLGLGLNRIIIGSAALKDPNFVKKALAQYGAEKIVIGVDGTNGKVAINGWLEQSETTMMDLIAAMRQVGARHFIVTDVARDGTMQGANVELLLGLKRSFQDCNIIASGGVRNLEDIKNLRKNGIDDIIVGKALYEGELTLKQIAEVE</sequence>
<protein>
    <recommendedName>
        <fullName evidence="6 12">1-(5-phosphoribosyl)-5-[(5-phosphoribosylamino)methylideneamino] imidazole-4-carboxamide isomerase</fullName>
        <ecNumber evidence="5 12">5.3.1.16</ecNumber>
    </recommendedName>
    <alternativeName>
        <fullName evidence="11 12">Phosphoribosylformimino-5-aminoimidazole carboxamide ribotide isomerase</fullName>
    </alternativeName>
</protein>
<evidence type="ECO:0000256" key="6">
    <source>
        <dbReference type="ARBA" id="ARBA00018464"/>
    </source>
</evidence>
<accession>A0A0R1M4I0</accession>
<evidence type="ECO:0000256" key="2">
    <source>
        <dbReference type="ARBA" id="ARBA00004496"/>
    </source>
</evidence>
<dbReference type="CDD" id="cd04732">
    <property type="entry name" value="HisA"/>
    <property type="match status" value="1"/>
</dbReference>
<dbReference type="OrthoDB" id="9807749at2"/>
<dbReference type="InterPro" id="IPR006062">
    <property type="entry name" value="His_biosynth"/>
</dbReference>
<evidence type="ECO:0000256" key="8">
    <source>
        <dbReference type="ARBA" id="ARBA00022605"/>
    </source>
</evidence>
<dbReference type="FunFam" id="3.20.20.70:FF:000009">
    <property type="entry name" value="1-(5-phosphoribosyl)-5-[(5-phosphoribosylamino)methylideneamino] imidazole-4-carboxamide isomerase"/>
    <property type="match status" value="1"/>
</dbReference>
<evidence type="ECO:0000256" key="14">
    <source>
        <dbReference type="RuleBase" id="RU003658"/>
    </source>
</evidence>
<feature type="active site" description="Proton donor" evidence="12">
    <location>
        <position position="129"/>
    </location>
</feature>
<dbReference type="InterPro" id="IPR006063">
    <property type="entry name" value="HisA_bact_arch"/>
</dbReference>
<dbReference type="PATRIC" id="fig|1423731.3.peg.599"/>
<keyword evidence="7 12" id="KW-0963">Cytoplasm</keyword>
<evidence type="ECO:0000256" key="3">
    <source>
        <dbReference type="ARBA" id="ARBA00005133"/>
    </source>
</evidence>
<dbReference type="InterPro" id="IPR044524">
    <property type="entry name" value="Isoase_HisA-like"/>
</dbReference>
<dbReference type="SUPFAM" id="SSF51366">
    <property type="entry name" value="Ribulose-phoshate binding barrel"/>
    <property type="match status" value="1"/>
</dbReference>
<comment type="subcellular location">
    <subcellularLocation>
        <location evidence="2 12 14">Cytoplasm</location>
    </subcellularLocation>
</comment>
<dbReference type="Pfam" id="PF00977">
    <property type="entry name" value="His_biosynth"/>
    <property type="match status" value="1"/>
</dbReference>
<comment type="caution">
    <text evidence="15">The sequence shown here is derived from an EMBL/GenBank/DDBJ whole genome shotgun (WGS) entry which is preliminary data.</text>
</comment>
<keyword evidence="16" id="KW-1185">Reference proteome</keyword>
<proteinExistence type="inferred from homology"/>
<comment type="catalytic activity">
    <reaction evidence="1 12 14">
        <text>1-(5-phospho-beta-D-ribosyl)-5-[(5-phospho-beta-D-ribosylamino)methylideneamino]imidazole-4-carboxamide = 5-[(5-phospho-1-deoxy-D-ribulos-1-ylimino)methylamino]-1-(5-phospho-beta-D-ribosyl)imidazole-4-carboxamide</text>
        <dbReference type="Rhea" id="RHEA:15469"/>
        <dbReference type="ChEBI" id="CHEBI:58435"/>
        <dbReference type="ChEBI" id="CHEBI:58525"/>
        <dbReference type="EC" id="5.3.1.16"/>
    </reaction>
</comment>
<evidence type="ECO:0000256" key="4">
    <source>
        <dbReference type="ARBA" id="ARBA00009667"/>
    </source>
</evidence>
<dbReference type="InterPro" id="IPR011060">
    <property type="entry name" value="RibuloseP-bd_barrel"/>
</dbReference>
<dbReference type="HAMAP" id="MF_01014">
    <property type="entry name" value="HisA"/>
    <property type="match status" value="1"/>
</dbReference>
<evidence type="ECO:0000313" key="15">
    <source>
        <dbReference type="EMBL" id="KRL02697.1"/>
    </source>
</evidence>
<evidence type="ECO:0000256" key="10">
    <source>
        <dbReference type="ARBA" id="ARBA00023235"/>
    </source>
</evidence>
<dbReference type="Proteomes" id="UP000051621">
    <property type="component" value="Unassembled WGS sequence"/>
</dbReference>
<dbReference type="GO" id="GO:0000162">
    <property type="term" value="P:L-tryptophan biosynthetic process"/>
    <property type="evidence" value="ECO:0007669"/>
    <property type="project" value="TreeGrafter"/>
</dbReference>
<dbReference type="Gene3D" id="3.20.20.70">
    <property type="entry name" value="Aldolase class I"/>
    <property type="match status" value="1"/>
</dbReference>
<dbReference type="AlphaFoldDB" id="A0A0R1M4I0"/>
<comment type="similarity">
    <text evidence="4 12 13">Belongs to the HisA/HisF family.</text>
</comment>
<dbReference type="EC" id="5.3.1.16" evidence="5 12"/>
<keyword evidence="8 12" id="KW-0028">Amino-acid biosynthesis</keyword>
<evidence type="ECO:0000256" key="9">
    <source>
        <dbReference type="ARBA" id="ARBA00023102"/>
    </source>
</evidence>
<evidence type="ECO:0000256" key="5">
    <source>
        <dbReference type="ARBA" id="ARBA00012550"/>
    </source>
</evidence>
<evidence type="ECO:0000256" key="13">
    <source>
        <dbReference type="RuleBase" id="RU003657"/>
    </source>
</evidence>
<reference evidence="15 16" key="1">
    <citation type="journal article" date="2015" name="Genome Announc.">
        <title>Expanding the biotechnology potential of lactobacilli through comparative genomics of 213 strains and associated genera.</title>
        <authorList>
            <person name="Sun Z."/>
            <person name="Harris H.M."/>
            <person name="McCann A."/>
            <person name="Guo C."/>
            <person name="Argimon S."/>
            <person name="Zhang W."/>
            <person name="Yang X."/>
            <person name="Jeffery I.B."/>
            <person name="Cooney J.C."/>
            <person name="Kagawa T.F."/>
            <person name="Liu W."/>
            <person name="Song Y."/>
            <person name="Salvetti E."/>
            <person name="Wrobel A."/>
            <person name="Rasinkangas P."/>
            <person name="Parkhill J."/>
            <person name="Rea M.C."/>
            <person name="O'Sullivan O."/>
            <person name="Ritari J."/>
            <person name="Douillard F.P."/>
            <person name="Paul Ross R."/>
            <person name="Yang R."/>
            <person name="Briner A.E."/>
            <person name="Felis G.E."/>
            <person name="de Vos W.M."/>
            <person name="Barrangou R."/>
            <person name="Klaenhammer T.R."/>
            <person name="Caufield P.W."/>
            <person name="Cui Y."/>
            <person name="Zhang H."/>
            <person name="O'Toole P.W."/>
        </authorList>
    </citation>
    <scope>NUCLEOTIDE SEQUENCE [LARGE SCALE GENOMIC DNA]</scope>
    <source>
        <strain evidence="15 16">DSM 19910</strain>
    </source>
</reference>